<evidence type="ECO:0000256" key="2">
    <source>
        <dbReference type="SAM" id="Coils"/>
    </source>
</evidence>
<dbReference type="Pfam" id="PF00395">
    <property type="entry name" value="SLH"/>
    <property type="match status" value="1"/>
</dbReference>
<reference evidence="4" key="2">
    <citation type="journal article" date="2022" name="Microbiol. Resour. Announc.">
        <title>Metagenome Sequencing to Explore Phylogenomics of Terrestrial Cyanobacteria.</title>
        <authorList>
            <person name="Ward R.D."/>
            <person name="Stajich J.E."/>
            <person name="Johansen J.R."/>
            <person name="Huntemann M."/>
            <person name="Clum A."/>
            <person name="Foster B."/>
            <person name="Foster B."/>
            <person name="Roux S."/>
            <person name="Palaniappan K."/>
            <person name="Varghese N."/>
            <person name="Mukherjee S."/>
            <person name="Reddy T.B.K."/>
            <person name="Daum C."/>
            <person name="Copeland A."/>
            <person name="Chen I.A."/>
            <person name="Ivanova N.N."/>
            <person name="Kyrpides N.C."/>
            <person name="Shapiro N."/>
            <person name="Eloe-Fadrosh E.A."/>
            <person name="Pietrasiak N."/>
        </authorList>
    </citation>
    <scope>NUCLEOTIDE SEQUENCE</scope>
    <source>
        <strain evidence="4">CPER-KK1</strain>
    </source>
</reference>
<dbReference type="Pfam" id="PF04966">
    <property type="entry name" value="OprB"/>
    <property type="match status" value="1"/>
</dbReference>
<dbReference type="AlphaFoldDB" id="A0A951PSI2"/>
<evidence type="ECO:0000313" key="4">
    <source>
        <dbReference type="EMBL" id="MBW4548958.1"/>
    </source>
</evidence>
<dbReference type="InterPro" id="IPR001119">
    <property type="entry name" value="SLH_dom"/>
</dbReference>
<dbReference type="InterPro" id="IPR051465">
    <property type="entry name" value="Cell_Envelope_Struct_Comp"/>
</dbReference>
<evidence type="ECO:0000313" key="5">
    <source>
        <dbReference type="Proteomes" id="UP000753908"/>
    </source>
</evidence>
<name>A0A951PSI2_9CYAN</name>
<protein>
    <submittedName>
        <fullName evidence="4">Iron uptake porin</fullName>
    </submittedName>
</protein>
<dbReference type="GO" id="GO:0008643">
    <property type="term" value="P:carbohydrate transport"/>
    <property type="evidence" value="ECO:0007669"/>
    <property type="project" value="InterPro"/>
</dbReference>
<comment type="caution">
    <text evidence="4">The sequence shown here is derived from an EMBL/GenBank/DDBJ whole genome shotgun (WGS) entry which is preliminary data.</text>
</comment>
<dbReference type="GO" id="GO:0016020">
    <property type="term" value="C:membrane"/>
    <property type="evidence" value="ECO:0007669"/>
    <property type="project" value="InterPro"/>
</dbReference>
<feature type="domain" description="SLH" evidence="3">
    <location>
        <begin position="164"/>
        <end position="228"/>
    </location>
</feature>
<comment type="similarity">
    <text evidence="1">Belongs to the OprB family.</text>
</comment>
<proteinExistence type="inferred from homology"/>
<feature type="coiled-coil region" evidence="2">
    <location>
        <begin position="238"/>
        <end position="272"/>
    </location>
</feature>
<dbReference type="EMBL" id="JAHHIF010000077">
    <property type="protein sequence ID" value="MBW4548958.1"/>
    <property type="molecule type" value="Genomic_DNA"/>
</dbReference>
<dbReference type="Proteomes" id="UP000753908">
    <property type="component" value="Unassembled WGS sequence"/>
</dbReference>
<evidence type="ECO:0000259" key="3">
    <source>
        <dbReference type="PROSITE" id="PS51272"/>
    </source>
</evidence>
<accession>A0A951PSI2</accession>
<gene>
    <name evidence="4" type="ORF">KME25_31825</name>
</gene>
<reference evidence="4" key="1">
    <citation type="submission" date="2021-05" db="EMBL/GenBank/DDBJ databases">
        <authorList>
            <person name="Pietrasiak N."/>
            <person name="Ward R."/>
            <person name="Stajich J.E."/>
            <person name="Kurbessoian T."/>
        </authorList>
    </citation>
    <scope>NUCLEOTIDE SEQUENCE</scope>
    <source>
        <strain evidence="4">CPER-KK1</strain>
    </source>
</reference>
<sequence>MSKLLWKTLLVSPAVLGATLVVSVGAVRAVDSTSVSSANELNPTEAVQPLTAEVEIQQPQPIASVTAPTAQQTQELSTTATKVLVEPTTAQVNVPAQVAITQNQQLNLATPETEALAPIPSVTPGVNPTLAQVTPAAPADSNVLDQINRYSREGNSNTIDQVTNVTQLSDVSPGDWAYEALQSLVERYGCIAGYPDGTYRGNRALTRYEFAAGLNACLQQVERLIAASVSDFVTREDLETLQRLVQEFEAELATLGTRVDDLEGRVAFLEDNQFSTTTKLVGEVIFAVTDSFGDINLGNVFDDDDDVFDDDDTNTIFGDRVRLELQTSFTGRDVLRTRLQAGNLEAFNVSPGSAEGTQTFNLYENGNDITLDKLTYTFPFGSSRLYVAAFGGLHHDYAPTLNPYFQDEDGGNGALSTFASESPIYRIGGGAGAAISLGVGPLESILGPSTLTVGYLAGNAANPGEDAGLFNGDYGALAQLNFNLGDRIGIGATYVHGYHDSLNPIFGLGGSGNSTPTTFSDQLQNGVVGTFFANNPSATGSLLSTGGLDNAVPTVSNSYGIEAAFRLSDNISISGFGSYTNAILLDQGGAEIWSYGAGVAFSDFGKEGNILGIFAGVQPYLGSVDAPGVDDVAVRDSDRPYHIEAFYKFQVSENISVTPGVIWLTAPNQGDDDAVIGTLRTTFRF</sequence>
<keyword evidence="2" id="KW-0175">Coiled coil</keyword>
<evidence type="ECO:0000256" key="1">
    <source>
        <dbReference type="RuleBase" id="RU363072"/>
    </source>
</evidence>
<dbReference type="PROSITE" id="PS51272">
    <property type="entry name" value="SLH"/>
    <property type="match status" value="1"/>
</dbReference>
<dbReference type="PANTHER" id="PTHR43308:SF1">
    <property type="entry name" value="OUTER MEMBRANE PROTEIN ALPHA"/>
    <property type="match status" value="1"/>
</dbReference>
<dbReference type="NCBIfam" id="NF033921">
    <property type="entry name" value="por_somb"/>
    <property type="match status" value="1"/>
</dbReference>
<dbReference type="InterPro" id="IPR047684">
    <property type="entry name" value="Por_som-like"/>
</dbReference>
<dbReference type="PANTHER" id="PTHR43308">
    <property type="entry name" value="OUTER MEMBRANE PROTEIN ALPHA-RELATED"/>
    <property type="match status" value="1"/>
</dbReference>
<dbReference type="GO" id="GO:0015288">
    <property type="term" value="F:porin activity"/>
    <property type="evidence" value="ECO:0007669"/>
    <property type="project" value="InterPro"/>
</dbReference>
<dbReference type="InterPro" id="IPR007049">
    <property type="entry name" value="Carb-sel_porin_OprB"/>
</dbReference>
<organism evidence="4 5">
    <name type="scientific">Symplocastrum torsivum CPER-KK1</name>
    <dbReference type="NCBI Taxonomy" id="450513"/>
    <lineage>
        <taxon>Bacteria</taxon>
        <taxon>Bacillati</taxon>
        <taxon>Cyanobacteriota</taxon>
        <taxon>Cyanophyceae</taxon>
        <taxon>Oscillatoriophycideae</taxon>
        <taxon>Oscillatoriales</taxon>
        <taxon>Microcoleaceae</taxon>
        <taxon>Symplocastrum</taxon>
    </lineage>
</organism>